<sequence length="146" mass="17153">LVIQYTLNSFNLMPLYMANLDNGLLYLKTKLFIPLSLAPQGVRLGLLTNSPGLPHRTTRANRKDLEAVNQKPYRTPNHPPRHQQYDFDEDDEKENTIPTDTESHNQNWEPTLRQLLKKWEEDLTQLQRMVCQDLDDYKRKLGIHQS</sequence>
<evidence type="ECO:0000313" key="2">
    <source>
        <dbReference type="EMBL" id="AAA79475.1"/>
    </source>
</evidence>
<keyword evidence="3" id="KW-1185">Reference proteome</keyword>
<accession>Q80931</accession>
<organism evidence="2">
    <name type="scientific">Human papillomavirus type 50</name>
    <dbReference type="NCBI Taxonomy" id="40539"/>
    <lineage>
        <taxon>Viruses</taxon>
        <taxon>Monodnaviria</taxon>
        <taxon>Shotokuvirae</taxon>
        <taxon>Cossaviricota</taxon>
        <taxon>Papovaviricetes</taxon>
        <taxon>Zurhausenvirales</taxon>
        <taxon>Papillomaviridae</taxon>
        <taxon>Firstpapillomavirinae</taxon>
        <taxon>Gammapapillomavirus</taxon>
        <taxon>Gammapapillomavirus 3</taxon>
    </lineage>
</organism>
<gene>
    <name evidence="2" type="primary">E4</name>
</gene>
<reference evidence="2" key="3">
    <citation type="submission" date="1995-11" db="EMBL/GenBank/DDBJ databases">
        <title>Sequenced by Hajo Delius, Deutsches Krebsforschungzentrum, Angewandte Tumorvirologie, I.N.F. 506, W-6900 Heidelberg, Germany.</title>
        <authorList>
            <person name="Delius H."/>
        </authorList>
    </citation>
    <scope>NUCLEOTIDE SEQUENCE</scope>
</reference>
<evidence type="ECO:0000256" key="1">
    <source>
        <dbReference type="SAM" id="MobiDB-lite"/>
    </source>
</evidence>
<evidence type="ECO:0000313" key="3">
    <source>
        <dbReference type="Proteomes" id="UP000168289"/>
    </source>
</evidence>
<dbReference type="OrthoDB" id="29054at10239"/>
<feature type="region of interest" description="Disordered" evidence="1">
    <location>
        <begin position="52"/>
        <end position="106"/>
    </location>
</feature>
<reference evidence="2" key="1">
    <citation type="journal article" date="1989" name="J. Virol.">
        <title>Human papillomavirus (HPV) type 50, a type associated with epidermodysplasia verruciformis (EV) and only weakly related to other EV-specific HPVs.</title>
        <authorList>
            <person name="Favre M."/>
            <person name="Obalek S."/>
            <person name="Jablonska S."/>
            <person name="Orth G."/>
        </authorList>
    </citation>
    <scope>NUCLEOTIDE SEQUENCE [LARGE SCALE GENOMIC DNA]</scope>
</reference>
<dbReference type="RefSeq" id="NP_043427.1">
    <property type="nucleotide sequence ID" value="NC_001691.1"/>
</dbReference>
<dbReference type="KEGG" id="vg:1403633"/>
<proteinExistence type="predicted"/>
<feature type="compositionally biased region" description="Polar residues" evidence="1">
    <location>
        <begin position="96"/>
        <end position="106"/>
    </location>
</feature>
<dbReference type="GeneID" id="1403633"/>
<dbReference type="EMBL" id="U31790">
    <property type="protein sequence ID" value="AAA79475.1"/>
    <property type="molecule type" value="Genomic_DNA"/>
</dbReference>
<feature type="non-terminal residue" evidence="2">
    <location>
        <position position="1"/>
    </location>
</feature>
<name>Q80931_HPV50</name>
<reference evidence="2" key="2">
    <citation type="submission" date="1995-07" db="EMBL/GenBank/DDBJ databases">
        <authorList>
            <person name="Farmer A.D."/>
        </authorList>
    </citation>
    <scope>NUCLEOTIDE SEQUENCE</scope>
</reference>
<protein>
    <submittedName>
        <fullName evidence="2">E4 protein</fullName>
    </submittedName>
</protein>
<dbReference type="Proteomes" id="UP000168289">
    <property type="component" value="Segment"/>
</dbReference>
<organismHost>
    <name type="scientific">Homo sapiens</name>
    <name type="common">Human</name>
    <dbReference type="NCBI Taxonomy" id="9606"/>
</organismHost>